<dbReference type="PANTHER" id="PTHR42695">
    <property type="entry name" value="GLUTAMINE AMIDOTRANSFERASE YLR126C-RELATED"/>
    <property type="match status" value="1"/>
</dbReference>
<comment type="caution">
    <text evidence="2">The sequence shown here is derived from an EMBL/GenBank/DDBJ whole genome shotgun (WGS) entry which is preliminary data.</text>
</comment>
<sequence length="234" mass="25408">MKTAVALRHVHFEDLGILASFLQQRGYLCRYLDAAVDDLSSINLVDCDLLVVLGGPIGAFDEAAYPFLTAELNLIRQRLDSRKPLLGICLGAQLMARALGKRVAPMGVKEIGFSPLTLTPAGEHSVLSALGGVAVLHWHGDQFEVPDAAQLLAGTSVCPHQAFAVGNYALGLQFHLEVAPEDLAYWLVGHACELGQAGIDPRILREQAERYCSILAEAACRMMDNWLTQCELSR</sequence>
<dbReference type="EMBL" id="QNRY01000002">
    <property type="protein sequence ID" value="RBP66837.1"/>
    <property type="molecule type" value="Genomic_DNA"/>
</dbReference>
<dbReference type="InterPro" id="IPR044992">
    <property type="entry name" value="ChyE-like"/>
</dbReference>
<dbReference type="SUPFAM" id="SSF52317">
    <property type="entry name" value="Class I glutamine amidotransferase-like"/>
    <property type="match status" value="1"/>
</dbReference>
<accession>A0A366IAS3</accession>
<dbReference type="CDD" id="cd01741">
    <property type="entry name" value="GATase1_1"/>
    <property type="match status" value="1"/>
</dbReference>
<proteinExistence type="predicted"/>
<evidence type="ECO:0000259" key="1">
    <source>
        <dbReference type="Pfam" id="PF00117"/>
    </source>
</evidence>
<dbReference type="InterPro" id="IPR029062">
    <property type="entry name" value="Class_I_gatase-like"/>
</dbReference>
<feature type="domain" description="Glutamine amidotransferase" evidence="1">
    <location>
        <begin position="37"/>
        <end position="181"/>
    </location>
</feature>
<keyword evidence="3" id="KW-1185">Reference proteome</keyword>
<protein>
    <submittedName>
        <fullName evidence="2">GMP synthase (Glutamine-hydrolysing)</fullName>
    </submittedName>
</protein>
<dbReference type="Pfam" id="PF00117">
    <property type="entry name" value="GATase"/>
    <property type="match status" value="1"/>
</dbReference>
<dbReference type="RefSeq" id="WP_113864909.1">
    <property type="nucleotide sequence ID" value="NZ_AGJP01000001.1"/>
</dbReference>
<dbReference type="GO" id="GO:0005829">
    <property type="term" value="C:cytosol"/>
    <property type="evidence" value="ECO:0007669"/>
    <property type="project" value="TreeGrafter"/>
</dbReference>
<gene>
    <name evidence="2" type="ORF">DES54_10245</name>
</gene>
<dbReference type="Proteomes" id="UP000253046">
    <property type="component" value="Unassembled WGS sequence"/>
</dbReference>
<dbReference type="PANTHER" id="PTHR42695:SF5">
    <property type="entry name" value="GLUTAMINE AMIDOTRANSFERASE YLR126C-RELATED"/>
    <property type="match status" value="1"/>
</dbReference>
<dbReference type="OrthoDB" id="9813383at2"/>
<organism evidence="2 3">
    <name type="scientific">Brenneria salicis ATCC 15712 = DSM 30166</name>
    <dbReference type="NCBI Taxonomy" id="714314"/>
    <lineage>
        <taxon>Bacteria</taxon>
        <taxon>Pseudomonadati</taxon>
        <taxon>Pseudomonadota</taxon>
        <taxon>Gammaproteobacteria</taxon>
        <taxon>Enterobacterales</taxon>
        <taxon>Pectobacteriaceae</taxon>
        <taxon>Brenneria</taxon>
    </lineage>
</organism>
<evidence type="ECO:0000313" key="3">
    <source>
        <dbReference type="Proteomes" id="UP000253046"/>
    </source>
</evidence>
<dbReference type="InterPro" id="IPR017926">
    <property type="entry name" value="GATASE"/>
</dbReference>
<dbReference type="PROSITE" id="PS51273">
    <property type="entry name" value="GATASE_TYPE_1"/>
    <property type="match status" value="1"/>
</dbReference>
<dbReference type="AlphaFoldDB" id="A0A366IAS3"/>
<name>A0A366IAS3_9GAMM</name>
<dbReference type="NCBIfam" id="NF005458">
    <property type="entry name" value="PRK07053.1"/>
    <property type="match status" value="1"/>
</dbReference>
<dbReference type="Gene3D" id="3.40.50.880">
    <property type="match status" value="1"/>
</dbReference>
<evidence type="ECO:0000313" key="2">
    <source>
        <dbReference type="EMBL" id="RBP66837.1"/>
    </source>
</evidence>
<reference evidence="2 3" key="1">
    <citation type="submission" date="2018-06" db="EMBL/GenBank/DDBJ databases">
        <title>Genomic Encyclopedia of Type Strains, Phase IV (KMG-IV): sequencing the most valuable type-strain genomes for metagenomic binning, comparative biology and taxonomic classification.</title>
        <authorList>
            <person name="Goeker M."/>
        </authorList>
    </citation>
    <scope>NUCLEOTIDE SEQUENCE [LARGE SCALE GENOMIC DNA]</scope>
    <source>
        <strain evidence="2 3">DSM 30166</strain>
    </source>
</reference>